<gene>
    <name evidence="1" type="ORF">BN1208_0910</name>
</gene>
<dbReference type="OrthoDB" id="5323158at2"/>
<dbReference type="AlphaFoldDB" id="A0A0D6EVR5"/>
<dbReference type="STRING" id="1581557.BN1208_0910"/>
<dbReference type="InterPro" id="IPR045499">
    <property type="entry name" value="DUF6492"/>
</dbReference>
<evidence type="ECO:0000313" key="1">
    <source>
        <dbReference type="EMBL" id="CEZ19795.1"/>
    </source>
</evidence>
<evidence type="ECO:0008006" key="3">
    <source>
        <dbReference type="Google" id="ProtNLM"/>
    </source>
</evidence>
<proteinExistence type="predicted"/>
<accession>A0A0D6EVR5</accession>
<evidence type="ECO:0000313" key="2">
    <source>
        <dbReference type="Proteomes" id="UP000064007"/>
    </source>
</evidence>
<dbReference type="KEGG" id="mbat:BN1208_0910"/>
<reference evidence="2" key="1">
    <citation type="submission" date="2014-12" db="EMBL/GenBank/DDBJ databases">
        <authorList>
            <person name="Salcher M.M."/>
        </authorList>
    </citation>
    <scope>NUCLEOTIDE SEQUENCE [LARGE SCALE GENOMIC DNA]</scope>
    <source>
        <strain evidence="2">MMS-10A-171</strain>
    </source>
</reference>
<sequence length="277" mass="32859">MKIDKVFVFGAAKDMPTLYFSLPSILKNISASSYFLVCDELDVKKFQIFKKLNFSIISDQSIMGENFRYLNIRNKKLYSWYKQQVVKLLLCNQQKPNDIILLWDGDTVPLKRLDFFKYNKINVRLSDEHHPIYFISILQVLNLRKNIPKSFISQCFLLKASWSQLMCKAIEKNMGENFVSVISNLANSTKLQCFSEYECLGTYINKYFFYEINIIEREWLRYGNSVLNNPDKISKFKNHLNYEYVSFEVWDNAPIKSFLHRFFYFILSFFSSMVSAK</sequence>
<dbReference type="RefSeq" id="WP_046488296.1">
    <property type="nucleotide sequence ID" value="NZ_LN827929.1"/>
</dbReference>
<dbReference type="Pfam" id="PF20102">
    <property type="entry name" value="DUF6492"/>
    <property type="match status" value="1"/>
</dbReference>
<keyword evidence="2" id="KW-1185">Reference proteome</keyword>
<name>A0A0D6EVR5_9PROT</name>
<dbReference type="HOGENOM" id="CLU_1004035_0_0_4"/>
<dbReference type="Proteomes" id="UP000064007">
    <property type="component" value="Chromosome 1"/>
</dbReference>
<organism evidence="1 2">
    <name type="scientific">Candidatus Methylopumilus planktonicus</name>
    <dbReference type="NCBI Taxonomy" id="1581557"/>
    <lineage>
        <taxon>Bacteria</taxon>
        <taxon>Pseudomonadati</taxon>
        <taxon>Pseudomonadota</taxon>
        <taxon>Betaproteobacteria</taxon>
        <taxon>Nitrosomonadales</taxon>
        <taxon>Methylophilaceae</taxon>
        <taxon>Candidatus Methylopumilus</taxon>
    </lineage>
</organism>
<protein>
    <recommendedName>
        <fullName evidence="3">Nucleotide-diphospho-sugar transferase domain-containing protein</fullName>
    </recommendedName>
</protein>
<dbReference type="EMBL" id="LN827929">
    <property type="protein sequence ID" value="CEZ19795.1"/>
    <property type="molecule type" value="Genomic_DNA"/>
</dbReference>